<evidence type="ECO:0000256" key="1">
    <source>
        <dbReference type="ARBA" id="ARBA00007448"/>
    </source>
</evidence>
<evidence type="ECO:0000313" key="4">
    <source>
        <dbReference type="EMBL" id="QHT13231.1"/>
    </source>
</evidence>
<dbReference type="AlphaFoldDB" id="A0A6C0D9U6"/>
<evidence type="ECO:0000259" key="3">
    <source>
        <dbReference type="SMART" id="SM00382"/>
    </source>
</evidence>
<reference evidence="4" key="1">
    <citation type="journal article" date="2020" name="Nature">
        <title>Giant virus diversity and host interactions through global metagenomics.</title>
        <authorList>
            <person name="Schulz F."/>
            <person name="Roux S."/>
            <person name="Paez-Espino D."/>
            <person name="Jungbluth S."/>
            <person name="Walsh D.A."/>
            <person name="Denef V.J."/>
            <person name="McMahon K.D."/>
            <person name="Konstantinidis K.T."/>
            <person name="Eloe-Fadrosh E.A."/>
            <person name="Kyrpides N.C."/>
            <person name="Woyke T."/>
        </authorList>
    </citation>
    <scope>NUCLEOTIDE SEQUENCE</scope>
    <source>
        <strain evidence="4">GVMAG-M-3300023174-131</strain>
    </source>
</reference>
<dbReference type="InterPro" id="IPR003959">
    <property type="entry name" value="ATPase_AAA_core"/>
</dbReference>
<evidence type="ECO:0000256" key="2">
    <source>
        <dbReference type="SAM" id="Phobius"/>
    </source>
</evidence>
<sequence>MQINDFLITSTLLGKISNLNTGNYIFDIFLIINGFIFLYVVNNQRIIDNIINFFKDNNSNKNVLLFEATDKDSSHRFRALSHYISTNCNIKKVKEVEIKKYDWNDDMIVNAGWRVNQTEPFSVTDKIMGVVKFKEIEKSINSNVKTIEEINCLEIYSDLSVKEMMDFVDNTAVVIHNKFLEKKINDNKLIVDILWNEKDKCVKVESCKWESNVKFENRFFKDKEKIINKINFFLDNNEWYKKKGIPHTFGFLLWGEPGCGKTGFIKALANMDKMKDKHIINIKLSSNFDITQLNKIIFNNEIIPDLIIPTNKRIIIFEDIDCMNDIVKDRSSEEKEDKDTTISSKILNDAMIKLIKENENNNLSYLLNMLDGLKESDERIIIMTSNKPEMLDKALIRSGRIDQIIHFKKASTEDIINMLKHYWEVSPENITEDYDDLVSHADIINMCRSSDNIHDTCKLIDKYINNYAKIDDIKYILKSYWDYNNSIEIPESWNNIFKLNFIKSVCLKTNSIYETIDKLNE</sequence>
<accession>A0A6C0D9U6</accession>
<dbReference type="PROSITE" id="PS00674">
    <property type="entry name" value="AAA"/>
    <property type="match status" value="1"/>
</dbReference>
<dbReference type="PANTHER" id="PTHR23070">
    <property type="entry name" value="BCS1 AAA-TYPE ATPASE"/>
    <property type="match status" value="1"/>
</dbReference>
<comment type="similarity">
    <text evidence="1">Belongs to the AAA ATPase family. BCS1 subfamily.</text>
</comment>
<dbReference type="InterPro" id="IPR050747">
    <property type="entry name" value="Mitochondrial_chaperone_BCS1"/>
</dbReference>
<dbReference type="Pfam" id="PF00004">
    <property type="entry name" value="AAA"/>
    <property type="match status" value="1"/>
</dbReference>
<dbReference type="InterPro" id="IPR027417">
    <property type="entry name" value="P-loop_NTPase"/>
</dbReference>
<dbReference type="SUPFAM" id="SSF52540">
    <property type="entry name" value="P-loop containing nucleoside triphosphate hydrolases"/>
    <property type="match status" value="1"/>
</dbReference>
<dbReference type="InterPro" id="IPR003960">
    <property type="entry name" value="ATPase_AAA_CS"/>
</dbReference>
<dbReference type="GO" id="GO:0016887">
    <property type="term" value="F:ATP hydrolysis activity"/>
    <property type="evidence" value="ECO:0007669"/>
    <property type="project" value="InterPro"/>
</dbReference>
<protein>
    <recommendedName>
        <fullName evidence="3">AAA+ ATPase domain-containing protein</fullName>
    </recommendedName>
</protein>
<feature type="transmembrane region" description="Helical" evidence="2">
    <location>
        <begin position="21"/>
        <end position="41"/>
    </location>
</feature>
<dbReference type="EMBL" id="MN739564">
    <property type="protein sequence ID" value="QHT13231.1"/>
    <property type="molecule type" value="Genomic_DNA"/>
</dbReference>
<dbReference type="GO" id="GO:0005524">
    <property type="term" value="F:ATP binding"/>
    <property type="evidence" value="ECO:0007669"/>
    <property type="project" value="InterPro"/>
</dbReference>
<keyword evidence="2" id="KW-0812">Transmembrane</keyword>
<keyword evidence="2" id="KW-0472">Membrane</keyword>
<dbReference type="SMART" id="SM00382">
    <property type="entry name" value="AAA"/>
    <property type="match status" value="1"/>
</dbReference>
<name>A0A6C0D9U6_9ZZZZ</name>
<proteinExistence type="inferred from homology"/>
<keyword evidence="2" id="KW-1133">Transmembrane helix</keyword>
<dbReference type="InterPro" id="IPR003593">
    <property type="entry name" value="AAA+_ATPase"/>
</dbReference>
<organism evidence="4">
    <name type="scientific">viral metagenome</name>
    <dbReference type="NCBI Taxonomy" id="1070528"/>
    <lineage>
        <taxon>unclassified sequences</taxon>
        <taxon>metagenomes</taxon>
        <taxon>organismal metagenomes</taxon>
    </lineage>
</organism>
<dbReference type="Gene3D" id="3.40.50.300">
    <property type="entry name" value="P-loop containing nucleotide triphosphate hydrolases"/>
    <property type="match status" value="1"/>
</dbReference>
<feature type="domain" description="AAA+ ATPase" evidence="3">
    <location>
        <begin position="247"/>
        <end position="411"/>
    </location>
</feature>